<keyword evidence="3" id="KW-1185">Reference proteome</keyword>
<dbReference type="EMBL" id="JAATHJ010000013">
    <property type="protein sequence ID" value="NJP37915.1"/>
    <property type="molecule type" value="Genomic_DNA"/>
</dbReference>
<gene>
    <name evidence="2" type="ORF">HCN83_09985</name>
</gene>
<dbReference type="Proteomes" id="UP000752012">
    <property type="component" value="Unassembled WGS sequence"/>
</dbReference>
<dbReference type="InterPro" id="IPR021145">
    <property type="entry name" value="Portal_protein_SPP1_Gp6-like"/>
</dbReference>
<evidence type="ECO:0000313" key="3">
    <source>
        <dbReference type="Proteomes" id="UP000752012"/>
    </source>
</evidence>
<sequence>MDTNEFELGHSRYSGSNSRFHPEANDDYRVVSEKDLTLKKLNQLVKHHRDFQRPRLVELEDYYKGDNREILKRSSRRKNPEDADHRATHNFARYVSTFIQGYLAGVPIRVEHTTKATQESIRKNDQVNDAEGLNSDLILDCSVFGRAYELFYRNFDDNNRVSRSDPKNTFVIYDTTVDKRPVAAVRYVEYRDDNGQGRLFATVYTATSETEYKSDNPTDIDFKEEDTRKHYWQTVPVNEYRNNRYRQGDFEPVLNLIDLYDSAQSDIANYMTDLNDALLKITGNIEMSVDDAKKQRSANLMLLKPPIDVDGKEGSADADFIYKKYDVNGVESYKERLETDIHKFTNTPNLNDSHFANQQSGEAMKYKLFGLEQVRAAKERLFRQSMRRRYRIFSGMGETARDKTSININHVDDIEIIFTPNLPRTMSEEIEAFEKLGGELSQHTLLGLLSMIQDPEAEHQRVQEERQSQLSDPYGNEGGT</sequence>
<feature type="region of interest" description="Disordered" evidence="1">
    <location>
        <begin position="1"/>
        <end position="20"/>
    </location>
</feature>
<dbReference type="AlphaFoldDB" id="A0A969TV13"/>
<comment type="caution">
    <text evidence="2">The sequence shown here is derived from an EMBL/GenBank/DDBJ whole genome shotgun (WGS) entry which is preliminary data.</text>
</comment>
<dbReference type="Pfam" id="PF05133">
    <property type="entry name" value="SPP1_portal"/>
    <property type="match status" value="1"/>
</dbReference>
<name>A0A969TV13_9BACI</name>
<accession>A0A969TV13</accession>
<dbReference type="InterPro" id="IPR006428">
    <property type="entry name" value="Portal_SPP1-type"/>
</dbReference>
<protein>
    <submittedName>
        <fullName evidence="2">Phage portal protein</fullName>
    </submittedName>
</protein>
<organism evidence="2 3">
    <name type="scientific">Alkalicoccus luteus</name>
    <dbReference type="NCBI Taxonomy" id="1237094"/>
    <lineage>
        <taxon>Bacteria</taxon>
        <taxon>Bacillati</taxon>
        <taxon>Bacillota</taxon>
        <taxon>Bacilli</taxon>
        <taxon>Bacillales</taxon>
        <taxon>Bacillaceae</taxon>
        <taxon>Alkalicoccus</taxon>
    </lineage>
</organism>
<evidence type="ECO:0000256" key="1">
    <source>
        <dbReference type="SAM" id="MobiDB-lite"/>
    </source>
</evidence>
<dbReference type="RefSeq" id="WP_168006888.1">
    <property type="nucleotide sequence ID" value="NZ_JAATHJ010000013.1"/>
</dbReference>
<evidence type="ECO:0000313" key="2">
    <source>
        <dbReference type="EMBL" id="NJP37915.1"/>
    </source>
</evidence>
<dbReference type="NCBIfam" id="TIGR01538">
    <property type="entry name" value="portal_SPP1"/>
    <property type="match status" value="1"/>
</dbReference>
<proteinExistence type="predicted"/>
<reference evidence="2 3" key="1">
    <citation type="submission" date="2020-03" db="EMBL/GenBank/DDBJ databases">
        <title>Assessment of the enzymatic potential of alkaline-tolerant lipase obtained from Bacillus luteus H11 (technogenic soil) for the bioremediation of saline soils contaminated with petroleum substances.</title>
        <authorList>
            <person name="Kalwasinska A."/>
        </authorList>
    </citation>
    <scope>NUCLEOTIDE SEQUENCE [LARGE SCALE GENOMIC DNA]</scope>
    <source>
        <strain evidence="2 3">H11</strain>
    </source>
</reference>
<feature type="region of interest" description="Disordered" evidence="1">
    <location>
        <begin position="456"/>
        <end position="480"/>
    </location>
</feature>
<feature type="compositionally biased region" description="Basic and acidic residues" evidence="1">
    <location>
        <begin position="456"/>
        <end position="467"/>
    </location>
</feature>